<proteinExistence type="predicted"/>
<reference evidence="2" key="1">
    <citation type="submission" date="2017-01" db="EMBL/GenBank/DDBJ databases">
        <title>Genome Analysis of Deinococcus marmoris KOPRI26562.</title>
        <authorList>
            <person name="Kim J.H."/>
            <person name="Oh H.-M."/>
        </authorList>
    </citation>
    <scope>NUCLEOTIDE SEQUENCE [LARGE SCALE GENOMIC DNA]</scope>
    <source>
        <strain evidence="2">PAMC 26633</strain>
    </source>
</reference>
<sequence length="62" mass="6824">MPQGRAVYEASGVNLAFCCHGGAWLEVCASCVRIIARMKFVSLGERMIVKRHSRVENETIAA</sequence>
<protein>
    <submittedName>
        <fullName evidence="1">Uncharacterized protein</fullName>
    </submittedName>
</protein>
<dbReference type="EMBL" id="MTHB01000029">
    <property type="protein sequence ID" value="OXC79875.1"/>
    <property type="molecule type" value="Genomic_DNA"/>
</dbReference>
<organism evidence="1 2">
    <name type="scientific">Caballeronia sordidicola</name>
    <name type="common">Burkholderia sordidicola</name>
    <dbReference type="NCBI Taxonomy" id="196367"/>
    <lineage>
        <taxon>Bacteria</taxon>
        <taxon>Pseudomonadati</taxon>
        <taxon>Pseudomonadota</taxon>
        <taxon>Betaproteobacteria</taxon>
        <taxon>Burkholderiales</taxon>
        <taxon>Burkholderiaceae</taxon>
        <taxon>Caballeronia</taxon>
    </lineage>
</organism>
<evidence type="ECO:0000313" key="2">
    <source>
        <dbReference type="Proteomes" id="UP000214720"/>
    </source>
</evidence>
<gene>
    <name evidence="1" type="ORF">BSU04_04875</name>
</gene>
<comment type="caution">
    <text evidence="1">The sequence shown here is derived from an EMBL/GenBank/DDBJ whole genome shotgun (WGS) entry which is preliminary data.</text>
</comment>
<accession>A0A226X8R3</accession>
<name>A0A226X8R3_CABSO</name>
<dbReference type="Proteomes" id="UP000214720">
    <property type="component" value="Unassembled WGS sequence"/>
</dbReference>
<evidence type="ECO:0000313" key="1">
    <source>
        <dbReference type="EMBL" id="OXC79875.1"/>
    </source>
</evidence>
<dbReference type="AlphaFoldDB" id="A0A226X8R3"/>